<reference evidence="2 3" key="1">
    <citation type="submission" date="2024-08" db="EMBL/GenBank/DDBJ databases">
        <authorList>
            <person name="Ishaq N."/>
        </authorList>
    </citation>
    <scope>NUCLEOTIDE SEQUENCE [LARGE SCALE GENOMIC DNA]</scope>
    <source>
        <strain evidence="2 3">DSM 18651</strain>
    </source>
</reference>
<evidence type="ECO:0000313" key="3">
    <source>
        <dbReference type="Proteomes" id="UP001569428"/>
    </source>
</evidence>
<name>A0ABV4P1B3_9GAMM</name>
<gene>
    <name evidence="2" type="ORF">ACCI49_14180</name>
</gene>
<protein>
    <submittedName>
        <fullName evidence="2">Uncharacterized protein</fullName>
    </submittedName>
</protein>
<organism evidence="2 3">
    <name type="scientific">Microbulbifer epialgicus</name>
    <dbReference type="NCBI Taxonomy" id="393907"/>
    <lineage>
        <taxon>Bacteria</taxon>
        <taxon>Pseudomonadati</taxon>
        <taxon>Pseudomonadota</taxon>
        <taxon>Gammaproteobacteria</taxon>
        <taxon>Cellvibrionales</taxon>
        <taxon>Microbulbiferaceae</taxon>
        <taxon>Microbulbifer</taxon>
    </lineage>
</organism>
<comment type="caution">
    <text evidence="2">The sequence shown here is derived from an EMBL/GenBank/DDBJ whole genome shotgun (WGS) entry which is preliminary data.</text>
</comment>
<feature type="compositionally biased region" description="Polar residues" evidence="1">
    <location>
        <begin position="1"/>
        <end position="17"/>
    </location>
</feature>
<accession>A0ABV4P1B3</accession>
<dbReference type="RefSeq" id="WP_371839679.1">
    <property type="nucleotide sequence ID" value="NZ_JBGMEK010000032.1"/>
</dbReference>
<feature type="region of interest" description="Disordered" evidence="1">
    <location>
        <begin position="1"/>
        <end position="28"/>
    </location>
</feature>
<keyword evidence="3" id="KW-1185">Reference proteome</keyword>
<evidence type="ECO:0000313" key="2">
    <source>
        <dbReference type="EMBL" id="MFA0812062.1"/>
    </source>
</evidence>
<sequence length="60" mass="6799">MTTTPEMSDFTSIQQRINAAASGRPPKGLLPMVGGERLDMPKRLPFRLEHYLQLVDWSGR</sequence>
<evidence type="ECO:0000256" key="1">
    <source>
        <dbReference type="SAM" id="MobiDB-lite"/>
    </source>
</evidence>
<dbReference type="EMBL" id="JBGMEK010000032">
    <property type="protein sequence ID" value="MFA0812062.1"/>
    <property type="molecule type" value="Genomic_DNA"/>
</dbReference>
<proteinExistence type="predicted"/>
<dbReference type="Proteomes" id="UP001569428">
    <property type="component" value="Unassembled WGS sequence"/>
</dbReference>